<dbReference type="AlphaFoldDB" id="A0A8H3YHB6"/>
<evidence type="ECO:0000256" key="6">
    <source>
        <dbReference type="SAM" id="Phobius"/>
    </source>
</evidence>
<keyword evidence="6" id="KW-0812">Transmembrane</keyword>
<evidence type="ECO:0000256" key="4">
    <source>
        <dbReference type="ARBA" id="ARBA00023065"/>
    </source>
</evidence>
<protein>
    <submittedName>
        <fullName evidence="7">Uncharacterized protein</fullName>
    </submittedName>
</protein>
<evidence type="ECO:0000256" key="1">
    <source>
        <dbReference type="ARBA" id="ARBA00022448"/>
    </source>
</evidence>
<organism evidence="7 8">
    <name type="scientific">Naganishia liquefaciens</name>
    <dbReference type="NCBI Taxonomy" id="104408"/>
    <lineage>
        <taxon>Eukaryota</taxon>
        <taxon>Fungi</taxon>
        <taxon>Dikarya</taxon>
        <taxon>Basidiomycota</taxon>
        <taxon>Agaricomycotina</taxon>
        <taxon>Tremellomycetes</taxon>
        <taxon>Filobasidiales</taxon>
        <taxon>Filobasidiaceae</taxon>
        <taxon>Naganishia</taxon>
    </lineage>
</organism>
<evidence type="ECO:0000256" key="2">
    <source>
        <dbReference type="ARBA" id="ARBA00022449"/>
    </source>
</evidence>
<dbReference type="GO" id="GO:0015297">
    <property type="term" value="F:antiporter activity"/>
    <property type="evidence" value="ECO:0007669"/>
    <property type="project" value="UniProtKB-KW"/>
</dbReference>
<gene>
    <name evidence="7" type="ORF">NliqN6_6081</name>
</gene>
<dbReference type="InterPro" id="IPR038770">
    <property type="entry name" value="Na+/solute_symporter_sf"/>
</dbReference>
<accession>A0A8H3YHB6</accession>
<evidence type="ECO:0000313" key="8">
    <source>
        <dbReference type="Proteomes" id="UP000620104"/>
    </source>
</evidence>
<evidence type="ECO:0000313" key="7">
    <source>
        <dbReference type="EMBL" id="GHJ89679.1"/>
    </source>
</evidence>
<dbReference type="GO" id="GO:0006814">
    <property type="term" value="P:sodium ion transport"/>
    <property type="evidence" value="ECO:0007669"/>
    <property type="project" value="UniProtKB-KW"/>
</dbReference>
<feature type="transmembrane region" description="Helical" evidence="6">
    <location>
        <begin position="72"/>
        <end position="95"/>
    </location>
</feature>
<keyword evidence="8" id="KW-1185">Reference proteome</keyword>
<dbReference type="OrthoDB" id="1288932at2759"/>
<dbReference type="EMBL" id="BLZA01000049">
    <property type="protein sequence ID" value="GHJ89679.1"/>
    <property type="molecule type" value="Genomic_DNA"/>
</dbReference>
<sequence length="142" mass="15712">MSPRSSSTYSSPSSSAPSDIPLWPGKVIWKGLIYTLFMLLGKALTGGWILFWPIEGKRKATWKETLRARLPAALLLSFAMIARGEIGLLISQIAYTTPEQQLDEDGFLITTWAIVLCTVIGPVGVGYIIKRFQLRVVQGGWQ</sequence>
<keyword evidence="4" id="KW-0406">Ion transport</keyword>
<evidence type="ECO:0000256" key="3">
    <source>
        <dbReference type="ARBA" id="ARBA00023053"/>
    </source>
</evidence>
<feature type="transmembrane region" description="Helical" evidence="6">
    <location>
        <begin position="107"/>
        <end position="129"/>
    </location>
</feature>
<comment type="caution">
    <text evidence="7">The sequence shown here is derived from an EMBL/GenBank/DDBJ whole genome shotgun (WGS) entry which is preliminary data.</text>
</comment>
<keyword evidence="1" id="KW-0813">Transport</keyword>
<keyword evidence="2" id="KW-0050">Antiport</keyword>
<feature type="transmembrane region" description="Helical" evidence="6">
    <location>
        <begin position="31"/>
        <end position="51"/>
    </location>
</feature>
<keyword evidence="6" id="KW-1133">Transmembrane helix</keyword>
<keyword evidence="6" id="KW-0472">Membrane</keyword>
<dbReference type="PANTHER" id="PTHR43562:SF3">
    <property type="entry name" value="SODIUM ION_PROTON EXCHANGER (EUROFUNG)"/>
    <property type="match status" value="1"/>
</dbReference>
<evidence type="ECO:0000256" key="5">
    <source>
        <dbReference type="ARBA" id="ARBA00023201"/>
    </source>
</evidence>
<dbReference type="PANTHER" id="PTHR43562">
    <property type="entry name" value="NAPA-TYPE SODIUM/HYDROGEN ANTIPORTER"/>
    <property type="match status" value="1"/>
</dbReference>
<dbReference type="Gene3D" id="1.20.1530.20">
    <property type="match status" value="1"/>
</dbReference>
<keyword evidence="5" id="KW-0739">Sodium transport</keyword>
<proteinExistence type="predicted"/>
<name>A0A8H3YHB6_9TREE</name>
<keyword evidence="3" id="KW-0915">Sodium</keyword>
<reference evidence="7" key="1">
    <citation type="submission" date="2020-07" db="EMBL/GenBank/DDBJ databases">
        <title>Draft Genome Sequence of a Deep-Sea Yeast, Naganishia (Cryptococcus) liquefaciens strain N6.</title>
        <authorList>
            <person name="Han Y.W."/>
            <person name="Kajitani R."/>
            <person name="Morimoto H."/>
            <person name="Parhat M."/>
            <person name="Tsubouchi H."/>
            <person name="Bakenova O."/>
            <person name="Ogata M."/>
            <person name="Argunhan B."/>
            <person name="Aoki R."/>
            <person name="Kajiwara S."/>
            <person name="Itoh T."/>
            <person name="Iwasaki H."/>
        </authorList>
    </citation>
    <scope>NUCLEOTIDE SEQUENCE</scope>
    <source>
        <strain evidence="7">N6</strain>
    </source>
</reference>
<dbReference type="Proteomes" id="UP000620104">
    <property type="component" value="Unassembled WGS sequence"/>
</dbReference>